<keyword evidence="3 5" id="KW-1133">Transmembrane helix</keyword>
<dbReference type="Gene3D" id="1.10.3720.10">
    <property type="entry name" value="MetI-like"/>
    <property type="match status" value="1"/>
</dbReference>
<evidence type="ECO:0000256" key="5">
    <source>
        <dbReference type="SAM" id="Phobius"/>
    </source>
</evidence>
<evidence type="ECO:0000256" key="2">
    <source>
        <dbReference type="ARBA" id="ARBA00022692"/>
    </source>
</evidence>
<reference evidence="6" key="2">
    <citation type="submission" date="2021-04" db="EMBL/GenBank/DDBJ databases">
        <authorList>
            <person name="Gilroy R."/>
        </authorList>
    </citation>
    <scope>NUCLEOTIDE SEQUENCE</scope>
    <source>
        <strain evidence="6">ChiGjej4B4-7305</strain>
    </source>
</reference>
<sequence length="113" mass="12589">MSTQSVLFDAPGPRARRRMVVGNVLGAIVVLGIAAFVVYQLQVHDQLTAEKWAPMIEARTWLYYFLPGLQNTLVAAAYSIVLALVFGLVFGIGRLASNRVIRWFCGVVVEFFR</sequence>
<dbReference type="EMBL" id="DXBY01000175">
    <property type="protein sequence ID" value="HIZ36195.1"/>
    <property type="molecule type" value="Genomic_DNA"/>
</dbReference>
<organism evidence="6 7">
    <name type="scientific">Candidatus Ruania gallistercoris</name>
    <dbReference type="NCBI Taxonomy" id="2838746"/>
    <lineage>
        <taxon>Bacteria</taxon>
        <taxon>Bacillati</taxon>
        <taxon>Actinomycetota</taxon>
        <taxon>Actinomycetes</taxon>
        <taxon>Micrococcales</taxon>
        <taxon>Ruaniaceae</taxon>
        <taxon>Ruania</taxon>
    </lineage>
</organism>
<name>A0A9D2EF61_9MICO</name>
<feature type="transmembrane region" description="Helical" evidence="5">
    <location>
        <begin position="20"/>
        <end position="41"/>
    </location>
</feature>
<proteinExistence type="predicted"/>
<gene>
    <name evidence="6" type="ORF">H9815_10480</name>
</gene>
<reference evidence="6" key="1">
    <citation type="journal article" date="2021" name="PeerJ">
        <title>Extensive microbial diversity within the chicken gut microbiome revealed by metagenomics and culture.</title>
        <authorList>
            <person name="Gilroy R."/>
            <person name="Ravi A."/>
            <person name="Getino M."/>
            <person name="Pursley I."/>
            <person name="Horton D.L."/>
            <person name="Alikhan N.F."/>
            <person name="Baker D."/>
            <person name="Gharbi K."/>
            <person name="Hall N."/>
            <person name="Watson M."/>
            <person name="Adriaenssens E.M."/>
            <person name="Foster-Nyarko E."/>
            <person name="Jarju S."/>
            <person name="Secka A."/>
            <person name="Antonio M."/>
            <person name="Oren A."/>
            <person name="Chaudhuri R.R."/>
            <person name="La Ragione R."/>
            <person name="Hildebrand F."/>
            <person name="Pallen M.J."/>
        </authorList>
    </citation>
    <scope>NUCLEOTIDE SEQUENCE</scope>
    <source>
        <strain evidence="6">ChiGjej4B4-7305</strain>
    </source>
</reference>
<feature type="non-terminal residue" evidence="6">
    <location>
        <position position="113"/>
    </location>
</feature>
<feature type="transmembrane region" description="Helical" evidence="5">
    <location>
        <begin position="61"/>
        <end position="92"/>
    </location>
</feature>
<protein>
    <submittedName>
        <fullName evidence="6">Amino acid ABC transporter permease</fullName>
    </submittedName>
</protein>
<comment type="caution">
    <text evidence="6">The sequence shown here is derived from an EMBL/GenBank/DDBJ whole genome shotgun (WGS) entry which is preliminary data.</text>
</comment>
<dbReference type="SUPFAM" id="SSF161098">
    <property type="entry name" value="MetI-like"/>
    <property type="match status" value="1"/>
</dbReference>
<comment type="subcellular location">
    <subcellularLocation>
        <location evidence="1">Membrane</location>
        <topology evidence="1">Multi-pass membrane protein</topology>
    </subcellularLocation>
</comment>
<keyword evidence="4 5" id="KW-0472">Membrane</keyword>
<accession>A0A9D2EF61</accession>
<evidence type="ECO:0000313" key="6">
    <source>
        <dbReference type="EMBL" id="HIZ36195.1"/>
    </source>
</evidence>
<dbReference type="GO" id="GO:0016020">
    <property type="term" value="C:membrane"/>
    <property type="evidence" value="ECO:0007669"/>
    <property type="project" value="UniProtKB-SubCell"/>
</dbReference>
<evidence type="ECO:0000313" key="7">
    <source>
        <dbReference type="Proteomes" id="UP000824037"/>
    </source>
</evidence>
<evidence type="ECO:0000256" key="3">
    <source>
        <dbReference type="ARBA" id="ARBA00022989"/>
    </source>
</evidence>
<evidence type="ECO:0000256" key="4">
    <source>
        <dbReference type="ARBA" id="ARBA00023136"/>
    </source>
</evidence>
<evidence type="ECO:0000256" key="1">
    <source>
        <dbReference type="ARBA" id="ARBA00004141"/>
    </source>
</evidence>
<dbReference type="InterPro" id="IPR035906">
    <property type="entry name" value="MetI-like_sf"/>
</dbReference>
<dbReference type="Proteomes" id="UP000824037">
    <property type="component" value="Unassembled WGS sequence"/>
</dbReference>
<keyword evidence="2 5" id="KW-0812">Transmembrane</keyword>
<dbReference type="AlphaFoldDB" id="A0A9D2EF61"/>